<dbReference type="RefSeq" id="WP_267662949.1">
    <property type="nucleotide sequence ID" value="NZ_JAODIX010000015.1"/>
</dbReference>
<sequence length="42" mass="4781">MTFADLFERGAEHAATERYAWSRDADANACLYTDRTVQSPRS</sequence>
<organism evidence="1 2">
    <name type="scientific">Halorubrum yunnanense</name>
    <dbReference type="NCBI Taxonomy" id="1526162"/>
    <lineage>
        <taxon>Archaea</taxon>
        <taxon>Methanobacteriati</taxon>
        <taxon>Methanobacteriota</taxon>
        <taxon>Stenosarchaea group</taxon>
        <taxon>Halobacteria</taxon>
        <taxon>Halobacteriales</taxon>
        <taxon>Haloferacaceae</taxon>
        <taxon>Halorubrum</taxon>
    </lineage>
</organism>
<evidence type="ECO:0000313" key="2">
    <source>
        <dbReference type="Proteomes" id="UP001596390"/>
    </source>
</evidence>
<dbReference type="EMBL" id="JBHSZZ010000015">
    <property type="protein sequence ID" value="MFC7185969.1"/>
    <property type="molecule type" value="Genomic_DNA"/>
</dbReference>
<gene>
    <name evidence="1" type="ORF">ACFQMK_03510</name>
</gene>
<protein>
    <submittedName>
        <fullName evidence="1">Uncharacterized protein</fullName>
    </submittedName>
</protein>
<reference evidence="1 2" key="1">
    <citation type="journal article" date="2019" name="Int. J. Syst. Evol. Microbiol.">
        <title>The Global Catalogue of Microorganisms (GCM) 10K type strain sequencing project: providing services to taxonomists for standard genome sequencing and annotation.</title>
        <authorList>
            <consortium name="The Broad Institute Genomics Platform"/>
            <consortium name="The Broad Institute Genome Sequencing Center for Infectious Disease"/>
            <person name="Wu L."/>
            <person name="Ma J."/>
        </authorList>
    </citation>
    <scope>NUCLEOTIDE SEQUENCE [LARGE SCALE GENOMIC DNA]</scope>
    <source>
        <strain evidence="1 2">Q85</strain>
    </source>
</reference>
<name>A0ABD5Y9E5_9EURY</name>
<proteinExistence type="predicted"/>
<accession>A0ABD5Y9E5</accession>
<dbReference type="AlphaFoldDB" id="A0ABD5Y9E5"/>
<keyword evidence="2" id="KW-1185">Reference proteome</keyword>
<comment type="caution">
    <text evidence="1">The sequence shown here is derived from an EMBL/GenBank/DDBJ whole genome shotgun (WGS) entry which is preliminary data.</text>
</comment>
<evidence type="ECO:0000313" key="1">
    <source>
        <dbReference type="EMBL" id="MFC7185969.1"/>
    </source>
</evidence>
<dbReference type="Proteomes" id="UP001596390">
    <property type="component" value="Unassembled WGS sequence"/>
</dbReference>